<feature type="transmembrane region" description="Helical" evidence="1">
    <location>
        <begin position="34"/>
        <end position="51"/>
    </location>
</feature>
<evidence type="ECO:0000313" key="2">
    <source>
        <dbReference type="EMBL" id="SFU74870.1"/>
    </source>
</evidence>
<keyword evidence="1" id="KW-0812">Transmembrane</keyword>
<keyword evidence="1" id="KW-1133">Transmembrane helix</keyword>
<sequence>MRDDYRKIIIRRIIHQGQADPTDESLNASPINRWAFYLTLIPVVIVVVVLGAFFFSIVLALFAAVAAAVSARLWWLRRKFRQSMAASAEQGNGIIEDAEIIEIREDDKKNRGHR</sequence>
<dbReference type="EMBL" id="FPBL01000010">
    <property type="protein sequence ID" value="SFU74870.1"/>
    <property type="molecule type" value="Genomic_DNA"/>
</dbReference>
<evidence type="ECO:0000256" key="1">
    <source>
        <dbReference type="SAM" id="Phobius"/>
    </source>
</evidence>
<gene>
    <name evidence="2" type="ORF">SAMN05216339_11015</name>
</gene>
<name>A0A1I7IPM5_9PROT</name>
<evidence type="ECO:0000313" key="3">
    <source>
        <dbReference type="Proteomes" id="UP000183926"/>
    </source>
</evidence>
<reference evidence="2 3" key="1">
    <citation type="submission" date="2016-10" db="EMBL/GenBank/DDBJ databases">
        <authorList>
            <person name="de Groot N.N."/>
        </authorList>
    </citation>
    <scope>NUCLEOTIDE SEQUENCE [LARGE SCALE GENOMIC DNA]</scope>
    <source>
        <strain evidence="2 3">Nm24</strain>
    </source>
</reference>
<proteinExistence type="predicted"/>
<dbReference type="Proteomes" id="UP000183926">
    <property type="component" value="Unassembled WGS sequence"/>
</dbReference>
<accession>A0A1I7IPM5</accession>
<dbReference type="RefSeq" id="WP_074929097.1">
    <property type="nucleotide sequence ID" value="NZ_FPBL01000010.1"/>
</dbReference>
<protein>
    <submittedName>
        <fullName evidence="2">Uncharacterized protein</fullName>
    </submittedName>
</protein>
<feature type="transmembrane region" description="Helical" evidence="1">
    <location>
        <begin position="57"/>
        <end position="75"/>
    </location>
</feature>
<dbReference type="AlphaFoldDB" id="A0A1I7IPM5"/>
<organism evidence="2 3">
    <name type="scientific">Nitrosomonas eutropha</name>
    <dbReference type="NCBI Taxonomy" id="916"/>
    <lineage>
        <taxon>Bacteria</taxon>
        <taxon>Pseudomonadati</taxon>
        <taxon>Pseudomonadota</taxon>
        <taxon>Betaproteobacteria</taxon>
        <taxon>Nitrosomonadales</taxon>
        <taxon>Nitrosomonadaceae</taxon>
        <taxon>Nitrosomonas</taxon>
    </lineage>
</organism>
<keyword evidence="1" id="KW-0472">Membrane</keyword>